<evidence type="ECO:0000313" key="4">
    <source>
        <dbReference type="Proteomes" id="UP000652761"/>
    </source>
</evidence>
<feature type="non-terminal residue" evidence="3">
    <location>
        <position position="1"/>
    </location>
</feature>
<dbReference type="PANTHER" id="PTHR34466">
    <property type="entry name" value="OS11G0129800 PROTEIN"/>
    <property type="match status" value="1"/>
</dbReference>
<sequence length="430" mass="47025">MATSAFKSTSKRSPVGATDDAGSSNRAGVQRRSRSLSRFSGRLSPVATAETEELPGPGARGRLVNAARGLGFPEISLDDLAGEFFGASRDVEMAERGTSEGRSGRRLSDAGFQMDTESSRRRGRSASRKGGFDNNAGGKGVSDGSARRRRSVSVVRQRCSDSESYSSTLTDDETWDVREKKGGIEKTIRTVYAQKKTNHSGGGGEENGLYQAMRKEVRHAVEEIQTELEKVVVKTKPAMRSDDDDIQSKGSEAFEAISEIRRNYTTKLEESEKRKQELLAKLAAEEQRGQELTKIVRELLPDTKHSSPPERPSRFRKRSNERTRMSKRLSEEAEKYFVDFISNVEETDISSFDGDKSDGSSSMGCMKSPAIAGMSACLANVSSLPAEGDGLILPWLDWETCSDGTPLSCHSTSKVECSVVSGTKLFDPKQ</sequence>
<feature type="compositionally biased region" description="Basic and acidic residues" evidence="2">
    <location>
        <begin position="92"/>
        <end position="108"/>
    </location>
</feature>
<protein>
    <submittedName>
        <fullName evidence="3">Uncharacterized protein</fullName>
    </submittedName>
</protein>
<feature type="compositionally biased region" description="Polar residues" evidence="2">
    <location>
        <begin position="1"/>
        <end position="12"/>
    </location>
</feature>
<dbReference type="AlphaFoldDB" id="A0A843XK22"/>
<accession>A0A843XK22</accession>
<feature type="coiled-coil region" evidence="1">
    <location>
        <begin position="261"/>
        <end position="295"/>
    </location>
</feature>
<dbReference type="Proteomes" id="UP000652761">
    <property type="component" value="Unassembled WGS sequence"/>
</dbReference>
<dbReference type="PANTHER" id="PTHR34466:SF1">
    <property type="entry name" value="OS06G0609800 PROTEIN"/>
    <property type="match status" value="1"/>
</dbReference>
<feature type="region of interest" description="Disordered" evidence="2">
    <location>
        <begin position="92"/>
        <end position="175"/>
    </location>
</feature>
<reference evidence="3" key="1">
    <citation type="submission" date="2017-07" db="EMBL/GenBank/DDBJ databases">
        <title>Taro Niue Genome Assembly and Annotation.</title>
        <authorList>
            <person name="Atibalentja N."/>
            <person name="Keating K."/>
            <person name="Fields C.J."/>
        </authorList>
    </citation>
    <scope>NUCLEOTIDE SEQUENCE</scope>
    <source>
        <strain evidence="3">Niue_2</strain>
        <tissue evidence="3">Leaf</tissue>
    </source>
</reference>
<keyword evidence="4" id="KW-1185">Reference proteome</keyword>
<name>A0A843XK22_COLES</name>
<gene>
    <name evidence="3" type="ORF">Taro_052993</name>
</gene>
<dbReference type="EMBL" id="NMUH01009371">
    <property type="protein sequence ID" value="MQM19979.1"/>
    <property type="molecule type" value="Genomic_DNA"/>
</dbReference>
<comment type="caution">
    <text evidence="3">The sequence shown here is derived from an EMBL/GenBank/DDBJ whole genome shotgun (WGS) entry which is preliminary data.</text>
</comment>
<keyword evidence="1" id="KW-0175">Coiled coil</keyword>
<evidence type="ECO:0000256" key="1">
    <source>
        <dbReference type="SAM" id="Coils"/>
    </source>
</evidence>
<proteinExistence type="predicted"/>
<evidence type="ECO:0000256" key="2">
    <source>
        <dbReference type="SAM" id="MobiDB-lite"/>
    </source>
</evidence>
<organism evidence="3 4">
    <name type="scientific">Colocasia esculenta</name>
    <name type="common">Wild taro</name>
    <name type="synonym">Arum esculentum</name>
    <dbReference type="NCBI Taxonomy" id="4460"/>
    <lineage>
        <taxon>Eukaryota</taxon>
        <taxon>Viridiplantae</taxon>
        <taxon>Streptophyta</taxon>
        <taxon>Embryophyta</taxon>
        <taxon>Tracheophyta</taxon>
        <taxon>Spermatophyta</taxon>
        <taxon>Magnoliopsida</taxon>
        <taxon>Liliopsida</taxon>
        <taxon>Araceae</taxon>
        <taxon>Aroideae</taxon>
        <taxon>Colocasieae</taxon>
        <taxon>Colocasia</taxon>
    </lineage>
</organism>
<feature type="region of interest" description="Disordered" evidence="2">
    <location>
        <begin position="1"/>
        <end position="63"/>
    </location>
</feature>
<evidence type="ECO:0000313" key="3">
    <source>
        <dbReference type="EMBL" id="MQM19979.1"/>
    </source>
</evidence>
<feature type="region of interest" description="Disordered" evidence="2">
    <location>
        <begin position="296"/>
        <end position="327"/>
    </location>
</feature>
<dbReference type="OrthoDB" id="1911931at2759"/>